<dbReference type="Proteomes" id="UP000179769">
    <property type="component" value="Unassembled WGS sequence"/>
</dbReference>
<reference evidence="2" key="1">
    <citation type="submission" date="2016-07" db="EMBL/GenBank/DDBJ databases">
        <title>Frankia sp. NRRL B-16219 Genome sequencing.</title>
        <authorList>
            <person name="Ghodhbane-Gtari F."/>
            <person name="Swanson E."/>
            <person name="Gueddou A."/>
            <person name="Louati M."/>
            <person name="Nouioui I."/>
            <person name="Hezbri K."/>
            <person name="Abebe-Akele F."/>
            <person name="Simpson S."/>
            <person name="Morris K."/>
            <person name="Thomas K."/>
            <person name="Gtari M."/>
            <person name="Tisa L.S."/>
        </authorList>
    </citation>
    <scope>NUCLEOTIDE SEQUENCE [LARGE SCALE GENOMIC DNA]</scope>
    <source>
        <strain evidence="2">NRRL B-16219</strain>
    </source>
</reference>
<dbReference type="EMBL" id="MAXA01000002">
    <property type="protein sequence ID" value="OHV46621.1"/>
    <property type="molecule type" value="Genomic_DNA"/>
</dbReference>
<dbReference type="AlphaFoldDB" id="A0A1S1RLE0"/>
<name>A0A1S1RLE0_9ACTN</name>
<protein>
    <submittedName>
        <fullName evidence="1">Uncharacterized protein</fullName>
    </submittedName>
</protein>
<gene>
    <name evidence="1" type="ORF">BBK14_01880</name>
</gene>
<accession>A0A1S1RLE0</accession>
<comment type="caution">
    <text evidence="1">The sequence shown here is derived from an EMBL/GenBank/DDBJ whole genome shotgun (WGS) entry which is preliminary data.</text>
</comment>
<sequence length="133" mass="14801">MPDRSLTFGEIATIAGRSERTTRGWPQRYADFPALGARTEKAIRAWLKAHPGVAGPPARPVPDGGPDRRLSLSRYAVETGRAQSGLYQYSRKAERAGWPERGQPGWFPRPGDDWLYRLGDLVEWDQARPGQGA</sequence>
<evidence type="ECO:0000313" key="1">
    <source>
        <dbReference type="EMBL" id="OHV46621.1"/>
    </source>
</evidence>
<dbReference type="RefSeq" id="WP_071059504.1">
    <property type="nucleotide sequence ID" value="NZ_MAXA01000002.1"/>
</dbReference>
<organism evidence="1 2">
    <name type="scientific">Parafrankia soli</name>
    <dbReference type="NCBI Taxonomy" id="2599596"/>
    <lineage>
        <taxon>Bacteria</taxon>
        <taxon>Bacillati</taxon>
        <taxon>Actinomycetota</taxon>
        <taxon>Actinomycetes</taxon>
        <taxon>Frankiales</taxon>
        <taxon>Frankiaceae</taxon>
        <taxon>Parafrankia</taxon>
    </lineage>
</organism>
<evidence type="ECO:0000313" key="2">
    <source>
        <dbReference type="Proteomes" id="UP000179769"/>
    </source>
</evidence>
<proteinExistence type="predicted"/>
<keyword evidence="2" id="KW-1185">Reference proteome</keyword>